<dbReference type="PANTHER" id="PTHR43353">
    <property type="entry name" value="SUCCINATE-SEMIALDEHYDE DEHYDROGENASE, MITOCHONDRIAL"/>
    <property type="match status" value="1"/>
</dbReference>
<dbReference type="InterPro" id="IPR016161">
    <property type="entry name" value="Ald_DH/histidinol_DH"/>
</dbReference>
<organism evidence="4 5">
    <name type="scientific">Paraburkholderia solitsugae</name>
    <dbReference type="NCBI Taxonomy" id="2675748"/>
    <lineage>
        <taxon>Bacteria</taxon>
        <taxon>Pseudomonadati</taxon>
        <taxon>Pseudomonadota</taxon>
        <taxon>Betaproteobacteria</taxon>
        <taxon>Burkholderiales</taxon>
        <taxon>Burkholderiaceae</taxon>
        <taxon>Paraburkholderia</taxon>
    </lineage>
</organism>
<dbReference type="Pfam" id="PF00171">
    <property type="entry name" value="Aldedh"/>
    <property type="match status" value="1"/>
</dbReference>
<accession>A0ABX2C1D5</accession>
<evidence type="ECO:0000313" key="5">
    <source>
        <dbReference type="Proteomes" id="UP000652198"/>
    </source>
</evidence>
<feature type="domain" description="Aldehyde dehydrogenase" evidence="3">
    <location>
        <begin position="21"/>
        <end position="477"/>
    </location>
</feature>
<dbReference type="InterPro" id="IPR016162">
    <property type="entry name" value="Ald_DH_N"/>
</dbReference>
<dbReference type="Gene3D" id="3.40.605.10">
    <property type="entry name" value="Aldehyde Dehydrogenase, Chain A, domain 1"/>
    <property type="match status" value="1"/>
</dbReference>
<comment type="similarity">
    <text evidence="1">Belongs to the aldehyde dehydrogenase family.</text>
</comment>
<sequence>MASQLRGRHWIGGEWADAPAVAESVDPASGETIGTYTEATDTMATRAIAVALKSFQDSGWRDNRRLRAKALNEMANRFETRTGDLVEVLMLENGKVKAEAEFEVTMVPSKLRFYAALALADYGRAMETAPGRYTTTLREAAGVAGIIAPWNSPVVLFIRSLAPALAAGCTAVGKLPGFTAQTNTRMCEVFSEVASLPAGVVNVFTETHSAGARVLVDSPDVSVISLTGSSKTGRAMMAACATNMKRFGGELGGKTPMLVFDDADLDAALSKIEKALTVFAGQFCMTGSRLLVHRPILDTVRERLAARLEAVKAGPAADPSSDTGPMINMANVRRVDGMVEAAIAAGAAVVVRGGPFKNGPLARGAFYRPTLLEINHHSMPIAQEEVFGPVLVMQAFDSEDEAVALANESEYGLAASIWSTNVDRPLRIARQLQAGTVWINNWAVVYDETEEGGYKQSGLGRLNGVSAIDDFVEYRTVIHEIDLRAAHR</sequence>
<dbReference type="RefSeq" id="WP_172316286.1">
    <property type="nucleotide sequence ID" value="NZ_WOEY01000130.1"/>
</dbReference>
<name>A0ABX2C1D5_9BURK</name>
<proteinExistence type="inferred from homology"/>
<dbReference type="SUPFAM" id="SSF53720">
    <property type="entry name" value="ALDH-like"/>
    <property type="match status" value="1"/>
</dbReference>
<dbReference type="Gene3D" id="3.40.309.10">
    <property type="entry name" value="Aldehyde Dehydrogenase, Chain A, domain 2"/>
    <property type="match status" value="1"/>
</dbReference>
<evidence type="ECO:0000259" key="3">
    <source>
        <dbReference type="Pfam" id="PF00171"/>
    </source>
</evidence>
<keyword evidence="5" id="KW-1185">Reference proteome</keyword>
<evidence type="ECO:0000313" key="4">
    <source>
        <dbReference type="EMBL" id="NPT46141.1"/>
    </source>
</evidence>
<protein>
    <submittedName>
        <fullName evidence="4">Aldehyde dehydrogenase family protein</fullName>
    </submittedName>
</protein>
<dbReference type="InterPro" id="IPR015590">
    <property type="entry name" value="Aldehyde_DH_dom"/>
</dbReference>
<gene>
    <name evidence="4" type="ORF">GNZ12_33440</name>
</gene>
<comment type="caution">
    <text evidence="4">The sequence shown here is derived from an EMBL/GenBank/DDBJ whole genome shotgun (WGS) entry which is preliminary data.</text>
</comment>
<dbReference type="InterPro" id="IPR050740">
    <property type="entry name" value="Aldehyde_DH_Superfamily"/>
</dbReference>
<dbReference type="Proteomes" id="UP000652198">
    <property type="component" value="Unassembled WGS sequence"/>
</dbReference>
<keyword evidence="2" id="KW-0560">Oxidoreductase</keyword>
<evidence type="ECO:0000256" key="2">
    <source>
        <dbReference type="ARBA" id="ARBA00023002"/>
    </source>
</evidence>
<dbReference type="InterPro" id="IPR016163">
    <property type="entry name" value="Ald_DH_C"/>
</dbReference>
<dbReference type="EMBL" id="WOEY01000130">
    <property type="protein sequence ID" value="NPT46141.1"/>
    <property type="molecule type" value="Genomic_DNA"/>
</dbReference>
<evidence type="ECO:0000256" key="1">
    <source>
        <dbReference type="ARBA" id="ARBA00009986"/>
    </source>
</evidence>
<dbReference type="PANTHER" id="PTHR43353:SF5">
    <property type="entry name" value="SUCCINATE-SEMIALDEHYDE DEHYDROGENASE, MITOCHONDRIAL"/>
    <property type="match status" value="1"/>
</dbReference>
<reference evidence="4 5" key="1">
    <citation type="submission" date="2019-11" db="EMBL/GenBank/DDBJ databases">
        <title>Metabolism of dissolved organic matter in forest soils.</title>
        <authorList>
            <person name="Cyle K.T."/>
            <person name="Wilhelm R.C."/>
            <person name="Martinez C.E."/>
        </authorList>
    </citation>
    <scope>NUCLEOTIDE SEQUENCE [LARGE SCALE GENOMIC DNA]</scope>
    <source>
        <strain evidence="4 5">1N</strain>
    </source>
</reference>